<dbReference type="AlphaFoldDB" id="A0AAE3P3T3"/>
<name>A0AAE3P3T3_9BACT</name>
<keyword evidence="2" id="KW-1185">Reference proteome</keyword>
<evidence type="ECO:0000313" key="2">
    <source>
        <dbReference type="Proteomes" id="UP001221302"/>
    </source>
</evidence>
<dbReference type="Proteomes" id="UP001221302">
    <property type="component" value="Unassembled WGS sequence"/>
</dbReference>
<dbReference type="EMBL" id="JARGDL010000047">
    <property type="protein sequence ID" value="MDF1613327.1"/>
    <property type="molecule type" value="Genomic_DNA"/>
</dbReference>
<organism evidence="1 2">
    <name type="scientific">Stygiobacter electus</name>
    <dbReference type="NCBI Taxonomy" id="3032292"/>
    <lineage>
        <taxon>Bacteria</taxon>
        <taxon>Pseudomonadati</taxon>
        <taxon>Ignavibacteriota</taxon>
        <taxon>Ignavibacteria</taxon>
        <taxon>Ignavibacteriales</taxon>
        <taxon>Melioribacteraceae</taxon>
        <taxon>Stygiobacter</taxon>
    </lineage>
</organism>
<evidence type="ECO:0000313" key="1">
    <source>
        <dbReference type="EMBL" id="MDF1613327.1"/>
    </source>
</evidence>
<protein>
    <submittedName>
        <fullName evidence="1">Uncharacterized protein</fullName>
    </submittedName>
</protein>
<sequence length="95" mass="11017">MLSIRKTKTASGSTSVQIVYFKNRKVVVVKHIGSGSSNQEVELLIRKAKSWIEEKSFQTELFPEELKEEGTIKNYQFKDLTHHFAYKILERTALQ</sequence>
<dbReference type="RefSeq" id="WP_321537100.1">
    <property type="nucleotide sequence ID" value="NZ_JARGDL010000047.1"/>
</dbReference>
<comment type="caution">
    <text evidence="1">The sequence shown here is derived from an EMBL/GenBank/DDBJ whole genome shotgun (WGS) entry which is preliminary data.</text>
</comment>
<gene>
    <name evidence="1" type="ORF">P0M35_14300</name>
</gene>
<reference evidence="1" key="1">
    <citation type="submission" date="2023-03" db="EMBL/GenBank/DDBJ databases">
        <title>Stygiobacter electus gen. nov., sp. nov., facultatively anaerobic thermotolerant bacterium of the class Ignavibacteria from a well of Yessentuki mineral water deposit.</title>
        <authorList>
            <person name="Podosokorskaya O.A."/>
            <person name="Elcheninov A.G."/>
            <person name="Petrova N.F."/>
            <person name="Zavarzina D.G."/>
            <person name="Kublanov I.V."/>
            <person name="Merkel A.Y."/>
        </authorList>
    </citation>
    <scope>NUCLEOTIDE SEQUENCE</scope>
    <source>
        <strain evidence="1">09-Me</strain>
    </source>
</reference>
<accession>A0AAE3P3T3</accession>
<proteinExistence type="predicted"/>